<dbReference type="InterPro" id="IPR035897">
    <property type="entry name" value="Toll_tir_struct_dom_sf"/>
</dbReference>
<gene>
    <name evidence="3" type="ORF">Prudu_96S000100</name>
</gene>
<accession>A0A5H2Y2B0</accession>
<protein>
    <submittedName>
        <fullName evidence="3">Alpha/beta-Hydrolases superfamily protein</fullName>
    </submittedName>
</protein>
<dbReference type="AlphaFoldDB" id="A0A5H2Y2B0"/>
<dbReference type="SMART" id="SM00255">
    <property type="entry name" value="TIR"/>
    <property type="match status" value="1"/>
</dbReference>
<dbReference type="EMBL" id="AP020433">
    <property type="protein sequence ID" value="BBN67500.1"/>
    <property type="molecule type" value="Genomic_DNA"/>
</dbReference>
<keyword evidence="3" id="KW-0378">Hydrolase</keyword>
<organism evidence="3">
    <name type="scientific">Prunus dulcis</name>
    <name type="common">Almond</name>
    <name type="synonym">Amygdalus dulcis</name>
    <dbReference type="NCBI Taxonomy" id="3755"/>
    <lineage>
        <taxon>Eukaryota</taxon>
        <taxon>Viridiplantae</taxon>
        <taxon>Streptophyta</taxon>
        <taxon>Embryophyta</taxon>
        <taxon>Tracheophyta</taxon>
        <taxon>Spermatophyta</taxon>
        <taxon>Magnoliopsida</taxon>
        <taxon>eudicotyledons</taxon>
        <taxon>Gunneridae</taxon>
        <taxon>Pentapetalae</taxon>
        <taxon>rosids</taxon>
        <taxon>fabids</taxon>
        <taxon>Rosales</taxon>
        <taxon>Rosaceae</taxon>
        <taxon>Amygdaloideae</taxon>
        <taxon>Amygdaleae</taxon>
        <taxon>Prunus</taxon>
    </lineage>
</organism>
<dbReference type="PANTHER" id="PTHR32009:SF155">
    <property type="entry name" value="DISEASE RESISTANCE PROTEIN (TIR-NBS-LRR CLASS)"/>
    <property type="match status" value="1"/>
</dbReference>
<dbReference type="GO" id="GO:0007165">
    <property type="term" value="P:signal transduction"/>
    <property type="evidence" value="ECO:0007669"/>
    <property type="project" value="InterPro"/>
</dbReference>
<evidence type="ECO:0000256" key="1">
    <source>
        <dbReference type="ARBA" id="ARBA00023027"/>
    </source>
</evidence>
<dbReference type="Gene3D" id="3.40.50.10140">
    <property type="entry name" value="Toll/interleukin-1 receptor homology (TIR) domain"/>
    <property type="match status" value="1"/>
</dbReference>
<evidence type="ECO:0000259" key="2">
    <source>
        <dbReference type="PROSITE" id="PS50104"/>
    </source>
</evidence>
<name>A0A5H2Y2B0_PRUDU</name>
<dbReference type="SUPFAM" id="SSF52200">
    <property type="entry name" value="Toll/Interleukin receptor TIR domain"/>
    <property type="match status" value="1"/>
</dbReference>
<keyword evidence="1" id="KW-0520">NAD</keyword>
<dbReference type="PANTHER" id="PTHR32009">
    <property type="entry name" value="TMV RESISTANCE PROTEIN N-LIKE"/>
    <property type="match status" value="1"/>
</dbReference>
<reference evidence="3" key="1">
    <citation type="journal article" date="2019" name="Science">
        <title>Mutation of a bHLH transcription factor allowed almond domestication.</title>
        <authorList>
            <person name="Sanchez-Perez R."/>
            <person name="Pavan S."/>
            <person name="Mazzeo R."/>
            <person name="Moldovan C."/>
            <person name="Aiese Cigliano R."/>
            <person name="Del Cueto J."/>
            <person name="Ricciardi F."/>
            <person name="Lotti C."/>
            <person name="Ricciardi L."/>
            <person name="Dicenta F."/>
            <person name="Lopez-Marques R.L."/>
            <person name="Lindberg Moller B."/>
        </authorList>
    </citation>
    <scope>NUCLEOTIDE SEQUENCE</scope>
</reference>
<feature type="non-terminal residue" evidence="3">
    <location>
        <position position="157"/>
    </location>
</feature>
<evidence type="ECO:0000313" key="3">
    <source>
        <dbReference type="EMBL" id="BBN67500.1"/>
    </source>
</evidence>
<proteinExistence type="predicted"/>
<dbReference type="PROSITE" id="PS50104">
    <property type="entry name" value="TIR"/>
    <property type="match status" value="1"/>
</dbReference>
<sequence>TFPIERAKNPSALVWSDVQTNGWRRRRRSVSPTAGGFRLRWDVFLSFRGEDTRSTITKNIYEELEKRSVRVFRDDEGLNRGDEIASSLLEAIEDSAAAIVVLSPRYAESRWCLEELAKICERSRRLRLMILPVFYQVDPSDVRRQRAHLQSILELMS</sequence>
<feature type="non-terminal residue" evidence="3">
    <location>
        <position position="1"/>
    </location>
</feature>
<dbReference type="GO" id="GO:0016787">
    <property type="term" value="F:hydrolase activity"/>
    <property type="evidence" value="ECO:0007669"/>
    <property type="project" value="UniProtKB-KW"/>
</dbReference>
<dbReference type="InterPro" id="IPR000157">
    <property type="entry name" value="TIR_dom"/>
</dbReference>
<dbReference type="Pfam" id="PF01582">
    <property type="entry name" value="TIR"/>
    <property type="match status" value="1"/>
</dbReference>
<feature type="domain" description="TIR" evidence="2">
    <location>
        <begin position="39"/>
        <end position="157"/>
    </location>
</feature>